<feature type="compositionally biased region" description="Low complexity" evidence="10">
    <location>
        <begin position="163"/>
        <end position="173"/>
    </location>
</feature>
<evidence type="ECO:0000259" key="12">
    <source>
        <dbReference type="PROSITE" id="PS52015"/>
    </source>
</evidence>
<keyword evidence="8 11" id="KW-1133">Transmembrane helix</keyword>
<dbReference type="InterPro" id="IPR006260">
    <property type="entry name" value="TonB/TolA_C"/>
</dbReference>
<evidence type="ECO:0000256" key="7">
    <source>
        <dbReference type="ARBA" id="ARBA00022927"/>
    </source>
</evidence>
<keyword evidence="7" id="KW-0653">Protein transport</keyword>
<organism evidence="13 14">
    <name type="scientific">Hymenobacter koreensis</name>
    <dbReference type="NCBI Taxonomy" id="1084523"/>
    <lineage>
        <taxon>Bacteria</taxon>
        <taxon>Pseudomonadati</taxon>
        <taxon>Bacteroidota</taxon>
        <taxon>Cytophagia</taxon>
        <taxon>Cytophagales</taxon>
        <taxon>Hymenobacteraceae</taxon>
        <taxon>Hymenobacter</taxon>
    </lineage>
</organism>
<evidence type="ECO:0000256" key="9">
    <source>
        <dbReference type="ARBA" id="ARBA00023136"/>
    </source>
</evidence>
<dbReference type="Gene3D" id="1.10.10.1320">
    <property type="entry name" value="Anti-sigma factor, zinc-finger domain"/>
    <property type="match status" value="1"/>
</dbReference>
<dbReference type="NCBIfam" id="TIGR01352">
    <property type="entry name" value="tonB_Cterm"/>
    <property type="match status" value="1"/>
</dbReference>
<evidence type="ECO:0000256" key="8">
    <source>
        <dbReference type="ARBA" id="ARBA00022989"/>
    </source>
</evidence>
<dbReference type="Pfam" id="PF03544">
    <property type="entry name" value="TonB_C"/>
    <property type="match status" value="1"/>
</dbReference>
<feature type="region of interest" description="Disordered" evidence="10">
    <location>
        <begin position="163"/>
        <end position="208"/>
    </location>
</feature>
<evidence type="ECO:0000256" key="10">
    <source>
        <dbReference type="SAM" id="MobiDB-lite"/>
    </source>
</evidence>
<keyword evidence="14" id="KW-1185">Reference proteome</keyword>
<dbReference type="EMBL" id="BAABHA010000015">
    <property type="protein sequence ID" value="GAA4391168.1"/>
    <property type="molecule type" value="Genomic_DNA"/>
</dbReference>
<dbReference type="Gene3D" id="3.30.1150.10">
    <property type="match status" value="1"/>
</dbReference>
<dbReference type="InterPro" id="IPR041916">
    <property type="entry name" value="Anti_sigma_zinc_sf"/>
</dbReference>
<gene>
    <name evidence="13" type="ORF">GCM10023186_40200</name>
</gene>
<protein>
    <recommendedName>
        <fullName evidence="12">TonB C-terminal domain-containing protein</fullName>
    </recommendedName>
</protein>
<dbReference type="InterPro" id="IPR037682">
    <property type="entry name" value="TonB_C"/>
</dbReference>
<dbReference type="PANTHER" id="PTHR33446">
    <property type="entry name" value="PROTEIN TONB-RELATED"/>
    <property type="match status" value="1"/>
</dbReference>
<sequence length="395" mass="40703">MRPANLRPAPDPPAPHLPAAVLRQYAADTLTPAERRRVEDHVLDCDLCSDALDGFMAASAEATSPAALAALRQQLHTRVTAEPAVPRRAVAWWPAAAATVILLIAAFAVFRLWAPSAQVQEQSAPVAASAPAQTESAAADAAPAPAAPAAPVQEEAVPAVASAPAEPSLAAPRKAARKRPAYAVASRSRANQPTTTAETASTLSTSSEANAAADAGSVASAPVAAAPAAADAARLEEPKEAVAAAKVKSAAPESAMAMRRKAATAAPDSAPPSAAFTSPSGEPAAATKGVLPAPPNVSPLPAGGYQAYRTYLRRNLKYTDDARTDRAQGDVKVRFTVGPDGAVQNLQIINSVHPDLDEEALRLICEGPAWYPGIENGKRAARVVELNISFRLPLR</sequence>
<name>A0ABP8JI57_9BACT</name>
<evidence type="ECO:0000256" key="11">
    <source>
        <dbReference type="SAM" id="Phobius"/>
    </source>
</evidence>
<evidence type="ECO:0000256" key="1">
    <source>
        <dbReference type="ARBA" id="ARBA00004383"/>
    </source>
</evidence>
<dbReference type="InterPro" id="IPR051045">
    <property type="entry name" value="TonB-dependent_transducer"/>
</dbReference>
<evidence type="ECO:0000256" key="3">
    <source>
        <dbReference type="ARBA" id="ARBA00022448"/>
    </source>
</evidence>
<comment type="similarity">
    <text evidence="2">Belongs to the TonB family.</text>
</comment>
<dbReference type="SUPFAM" id="SSF74653">
    <property type="entry name" value="TolA/TonB C-terminal domain"/>
    <property type="match status" value="1"/>
</dbReference>
<evidence type="ECO:0000256" key="6">
    <source>
        <dbReference type="ARBA" id="ARBA00022692"/>
    </source>
</evidence>
<evidence type="ECO:0000256" key="5">
    <source>
        <dbReference type="ARBA" id="ARBA00022519"/>
    </source>
</evidence>
<keyword evidence="4" id="KW-1003">Cell membrane</keyword>
<dbReference type="RefSeq" id="WP_345227119.1">
    <property type="nucleotide sequence ID" value="NZ_BAABHA010000015.1"/>
</dbReference>
<proteinExistence type="inferred from homology"/>
<feature type="compositionally biased region" description="Low complexity" evidence="10">
    <location>
        <begin position="258"/>
        <end position="280"/>
    </location>
</feature>
<keyword evidence="5" id="KW-0997">Cell inner membrane</keyword>
<dbReference type="Proteomes" id="UP001500454">
    <property type="component" value="Unassembled WGS sequence"/>
</dbReference>
<evidence type="ECO:0000313" key="13">
    <source>
        <dbReference type="EMBL" id="GAA4391168.1"/>
    </source>
</evidence>
<comment type="subcellular location">
    <subcellularLocation>
        <location evidence="1">Cell inner membrane</location>
        <topology evidence="1">Single-pass membrane protein</topology>
        <orientation evidence="1">Periplasmic side</orientation>
    </subcellularLocation>
</comment>
<evidence type="ECO:0000256" key="2">
    <source>
        <dbReference type="ARBA" id="ARBA00006555"/>
    </source>
</evidence>
<evidence type="ECO:0000256" key="4">
    <source>
        <dbReference type="ARBA" id="ARBA00022475"/>
    </source>
</evidence>
<accession>A0ABP8JI57</accession>
<keyword evidence="3" id="KW-0813">Transport</keyword>
<keyword evidence="9 11" id="KW-0472">Membrane</keyword>
<reference evidence="14" key="1">
    <citation type="journal article" date="2019" name="Int. J. Syst. Evol. Microbiol.">
        <title>The Global Catalogue of Microorganisms (GCM) 10K type strain sequencing project: providing services to taxonomists for standard genome sequencing and annotation.</title>
        <authorList>
            <consortium name="The Broad Institute Genomics Platform"/>
            <consortium name="The Broad Institute Genome Sequencing Center for Infectious Disease"/>
            <person name="Wu L."/>
            <person name="Ma J."/>
        </authorList>
    </citation>
    <scope>NUCLEOTIDE SEQUENCE [LARGE SCALE GENOMIC DNA]</scope>
    <source>
        <strain evidence="14">JCM 17924</strain>
    </source>
</reference>
<keyword evidence="6 11" id="KW-0812">Transmembrane</keyword>
<dbReference type="PROSITE" id="PS52015">
    <property type="entry name" value="TONB_CTD"/>
    <property type="match status" value="1"/>
</dbReference>
<feature type="transmembrane region" description="Helical" evidence="11">
    <location>
        <begin position="90"/>
        <end position="113"/>
    </location>
</feature>
<feature type="domain" description="TonB C-terminal" evidence="12">
    <location>
        <begin position="303"/>
        <end position="395"/>
    </location>
</feature>
<comment type="caution">
    <text evidence="13">The sequence shown here is derived from an EMBL/GenBank/DDBJ whole genome shotgun (WGS) entry which is preliminary data.</text>
</comment>
<evidence type="ECO:0000313" key="14">
    <source>
        <dbReference type="Proteomes" id="UP001500454"/>
    </source>
</evidence>
<feature type="region of interest" description="Disordered" evidence="10">
    <location>
        <begin position="258"/>
        <end position="299"/>
    </location>
</feature>
<feature type="compositionally biased region" description="Low complexity" evidence="10">
    <location>
        <begin position="194"/>
        <end position="208"/>
    </location>
</feature>
<dbReference type="PANTHER" id="PTHR33446:SF2">
    <property type="entry name" value="PROTEIN TONB"/>
    <property type="match status" value="1"/>
</dbReference>